<sequence>MAPITRGAAGRGEFRPRFDPAGLDDELRMVLPDLPAGRWLSMRTLLDRTVGARDWGRWASRTQVLGAAAAGTDVVRVWRAEEPDSVAATVMHARVAVERTVRAHRVGHPDAGRLWDEAVEACRIAAYASPDDPVPWICLLALAPLDEHQRLPEHRVPAPDPLLAPGPWNLLGEVERRHPGNREAYHRMTTLLATRADGSWGQAHQFVRWVLDRTPHGSPLLVLPLYVRVGLWRDRHGPGRELDMYWAGEYAVQDAERALWGWFDATGFGAAGRDAAGFDAAGFDATGFGATGFGATGFGAEGPHAAGPDAVGSPDLSILDLSHLAHALWAAHRFTEAARVFAAMGPCAATRPWIHRADAHDRRPAEEVAAEWIIRARGQCEAAAEGPRR</sequence>
<gene>
    <name evidence="1" type="ORF">H340_21076</name>
</gene>
<evidence type="ECO:0000313" key="1">
    <source>
        <dbReference type="EMBL" id="EME98520.1"/>
    </source>
</evidence>
<name>M3C3H8_STRM1</name>
<comment type="caution">
    <text evidence="1">The sequence shown here is derived from an EMBL/GenBank/DDBJ whole genome shotgun (WGS) entry which is preliminary data.</text>
</comment>
<evidence type="ECO:0000313" key="2">
    <source>
        <dbReference type="Proteomes" id="UP000011740"/>
    </source>
</evidence>
<protein>
    <submittedName>
        <fullName evidence="1">Uncharacterized protein</fullName>
    </submittedName>
</protein>
<dbReference type="PATRIC" id="fig|1223523.3.peg.4293"/>
<dbReference type="STRING" id="1223523.H340_21076"/>
<organism evidence="1 2">
    <name type="scientific">Streptomyces mobaraensis (strain ATCC 29032 / DSM 40847 / JCM 4168 / NBRC 13819 / NCIMB 11159 / IPCR 16-22)</name>
    <dbReference type="NCBI Taxonomy" id="1223523"/>
    <lineage>
        <taxon>Bacteria</taxon>
        <taxon>Bacillati</taxon>
        <taxon>Actinomycetota</taxon>
        <taxon>Actinomycetes</taxon>
        <taxon>Kitasatosporales</taxon>
        <taxon>Streptomycetaceae</taxon>
        <taxon>Streptomyces</taxon>
    </lineage>
</organism>
<dbReference type="AlphaFoldDB" id="M3C3H8"/>
<dbReference type="Proteomes" id="UP000011740">
    <property type="component" value="Unassembled WGS sequence"/>
</dbReference>
<dbReference type="RefSeq" id="WP_004949114.1">
    <property type="nucleotide sequence ID" value="NZ_AORZ01000075.1"/>
</dbReference>
<dbReference type="eggNOG" id="ENOG5032YW5">
    <property type="taxonomic scope" value="Bacteria"/>
</dbReference>
<reference evidence="1 2" key="1">
    <citation type="journal article" date="2013" name="Genome Announc.">
        <title>Whole-Genome Shotgun Assembly and Analysis of the Genome of Streptomyces mobaraensis DSM 40847, a Strain for Industrial Production of Microbial Transglutaminase.</title>
        <authorList>
            <person name="Yang H."/>
            <person name="He T."/>
            <person name="Wu W."/>
            <person name="Zhu W."/>
            <person name="Lu B."/>
            <person name="Sun W."/>
        </authorList>
    </citation>
    <scope>NUCLEOTIDE SEQUENCE [LARGE SCALE GENOMIC DNA]</scope>
    <source>
        <strain evidence="1 2">DSM 40847</strain>
    </source>
</reference>
<dbReference type="EMBL" id="AORZ01000075">
    <property type="protein sequence ID" value="EME98520.1"/>
    <property type="molecule type" value="Genomic_DNA"/>
</dbReference>
<proteinExistence type="predicted"/>
<accession>M3C3H8</accession>